<dbReference type="Proteomes" id="UP000438345">
    <property type="component" value="Plasmid p1FD4"/>
</dbReference>
<gene>
    <name evidence="1" type="ORF">GQR42_27215</name>
</gene>
<dbReference type="RefSeq" id="WP_158202612.1">
    <property type="nucleotide sequence ID" value="NZ_CP046974.1"/>
</dbReference>
<organism evidence="1 2">
    <name type="scientific">Microcystis aeruginosa FD4</name>
    <dbReference type="NCBI Taxonomy" id="2686288"/>
    <lineage>
        <taxon>Bacteria</taxon>
        <taxon>Bacillati</taxon>
        <taxon>Cyanobacteriota</taxon>
        <taxon>Cyanophyceae</taxon>
        <taxon>Oscillatoriophycideae</taxon>
        <taxon>Chroococcales</taxon>
        <taxon>Microcystaceae</taxon>
        <taxon>Microcystis</taxon>
    </lineage>
</organism>
<keyword evidence="1" id="KW-0614">Plasmid</keyword>
<dbReference type="EMBL" id="CP046974">
    <property type="protein sequence ID" value="QGZ92929.1"/>
    <property type="molecule type" value="Genomic_DNA"/>
</dbReference>
<reference evidence="1 2" key="1">
    <citation type="submission" date="2019-12" db="EMBL/GenBank/DDBJ databases">
        <title>Complete genome sequence of Microcystis aeruginosa strain FD4.</title>
        <authorList>
            <person name="Urakawa H."/>
        </authorList>
    </citation>
    <scope>NUCLEOTIDE SEQUENCE [LARGE SCALE GENOMIC DNA]</scope>
    <source>
        <strain evidence="1 2">FD4</strain>
        <plasmid evidence="2">p1fd4</plasmid>
    </source>
</reference>
<protein>
    <submittedName>
        <fullName evidence="1">Uncharacterized protein</fullName>
    </submittedName>
</protein>
<accession>A0A857DCR5</accession>
<proteinExistence type="predicted"/>
<evidence type="ECO:0000313" key="2">
    <source>
        <dbReference type="Proteomes" id="UP000438345"/>
    </source>
</evidence>
<sequence>MKTVKLNELEKEALLTQKEPIAIEYNSKIIGYYKPVIDSQTAKKAKEELDIIMEKVLKEIGLTEEEYVSMFMKIEESCF</sequence>
<name>A0A857DCR5_MICAE</name>
<geneLocation type="plasmid" evidence="2">
    <name>p1fd4</name>
</geneLocation>
<evidence type="ECO:0000313" key="1">
    <source>
        <dbReference type="EMBL" id="QGZ92929.1"/>
    </source>
</evidence>
<dbReference type="AlphaFoldDB" id="A0A857DCR5"/>